<reference evidence="4" key="1">
    <citation type="journal article" date="2021" name="bioRxiv">
        <title>Whole Genome Assembly and Annotation of Northern Wild Rice, Zizania palustris L., Supports a Whole Genome Duplication in the Zizania Genus.</title>
        <authorList>
            <person name="Haas M."/>
            <person name="Kono T."/>
            <person name="Macchietto M."/>
            <person name="Millas R."/>
            <person name="McGilp L."/>
            <person name="Shao M."/>
            <person name="Duquette J."/>
            <person name="Hirsch C.N."/>
            <person name="Kimball J."/>
        </authorList>
    </citation>
    <scope>NUCLEOTIDE SEQUENCE</scope>
    <source>
        <tissue evidence="4">Fresh leaf tissue</tissue>
    </source>
</reference>
<dbReference type="GO" id="GO:0040008">
    <property type="term" value="P:regulation of growth"/>
    <property type="evidence" value="ECO:0007669"/>
    <property type="project" value="InterPro"/>
</dbReference>
<protein>
    <recommendedName>
        <fullName evidence="6">NGR2</fullName>
    </recommendedName>
</protein>
<feature type="region of interest" description="Disordered" evidence="3">
    <location>
        <begin position="17"/>
        <end position="40"/>
    </location>
</feature>
<dbReference type="AlphaFoldDB" id="A0A8J5VY44"/>
<evidence type="ECO:0000256" key="2">
    <source>
        <dbReference type="ARBA" id="ARBA00024198"/>
    </source>
</evidence>
<evidence type="ECO:0000313" key="4">
    <source>
        <dbReference type="EMBL" id="KAG8063078.1"/>
    </source>
</evidence>
<gene>
    <name evidence="4" type="ORF">GUJ93_ZPchr0003g17072</name>
</gene>
<comment type="similarity">
    <text evidence="2">Belongs to the LAZY family.</text>
</comment>
<keyword evidence="5" id="KW-1185">Reference proteome</keyword>
<dbReference type="OrthoDB" id="694687at2759"/>
<evidence type="ECO:0000313" key="5">
    <source>
        <dbReference type="Proteomes" id="UP000729402"/>
    </source>
</evidence>
<evidence type="ECO:0008006" key="6">
    <source>
        <dbReference type="Google" id="ProtNLM"/>
    </source>
</evidence>
<organism evidence="4 5">
    <name type="scientific">Zizania palustris</name>
    <name type="common">Northern wild rice</name>
    <dbReference type="NCBI Taxonomy" id="103762"/>
    <lineage>
        <taxon>Eukaryota</taxon>
        <taxon>Viridiplantae</taxon>
        <taxon>Streptophyta</taxon>
        <taxon>Embryophyta</taxon>
        <taxon>Tracheophyta</taxon>
        <taxon>Spermatophyta</taxon>
        <taxon>Magnoliopsida</taxon>
        <taxon>Liliopsida</taxon>
        <taxon>Poales</taxon>
        <taxon>Poaceae</taxon>
        <taxon>BOP clade</taxon>
        <taxon>Oryzoideae</taxon>
        <taxon>Oryzeae</taxon>
        <taxon>Zizaniinae</taxon>
        <taxon>Zizania</taxon>
    </lineage>
</organism>
<dbReference type="PANTHER" id="PTHR34045">
    <property type="entry name" value="OS03G0406300 PROTEIN"/>
    <property type="match status" value="1"/>
</dbReference>
<feature type="region of interest" description="Disordered" evidence="3">
    <location>
        <begin position="221"/>
        <end position="248"/>
    </location>
</feature>
<proteinExistence type="inferred from homology"/>
<dbReference type="InterPro" id="IPR044683">
    <property type="entry name" value="LAZY"/>
</dbReference>
<dbReference type="Proteomes" id="UP000729402">
    <property type="component" value="Unassembled WGS sequence"/>
</dbReference>
<comment type="caution">
    <text evidence="4">The sequence shown here is derived from an EMBL/GenBank/DDBJ whole genome shotgun (WGS) entry which is preliminary data.</text>
</comment>
<sequence length="263" mass="29172">MLAAGNPSVVAVVAAGKERSQKVVPEDQEQQHLAGDDQIWPPPGSHLFCIGTLGNDELPEQEDLPEFTVDEVRKLQDALARILQRARSKRSEAAGAGADSGLPLDRFLNCPSSLELDRGAQLDHGGGDGGDLSPDTKMILTKARGLLIDSGSTTTSSSKTKNMPFKYMLKKMFVCQGGFLPARSLKDPTESTMEKCIRSFRTVLGKKIFVRTFNSPASRMYHLEDKNTRGDDSRRRRPSEEKKKEEDSCRWDRTDSEYIVLEI</sequence>
<reference evidence="4" key="2">
    <citation type="submission" date="2021-02" db="EMBL/GenBank/DDBJ databases">
        <authorList>
            <person name="Kimball J.A."/>
            <person name="Haas M.W."/>
            <person name="Macchietto M."/>
            <person name="Kono T."/>
            <person name="Duquette J."/>
            <person name="Shao M."/>
        </authorList>
    </citation>
    <scope>NUCLEOTIDE SEQUENCE</scope>
    <source>
        <tissue evidence="4">Fresh leaf tissue</tissue>
    </source>
</reference>
<keyword evidence="1" id="KW-0341">Growth regulation</keyword>
<evidence type="ECO:0000256" key="1">
    <source>
        <dbReference type="ARBA" id="ARBA00022604"/>
    </source>
</evidence>
<evidence type="ECO:0000256" key="3">
    <source>
        <dbReference type="SAM" id="MobiDB-lite"/>
    </source>
</evidence>
<dbReference type="PANTHER" id="PTHR34045:SF18">
    <property type="entry name" value="OS03G0406300 PROTEIN"/>
    <property type="match status" value="1"/>
</dbReference>
<dbReference type="EMBL" id="JAAALK010000286">
    <property type="protein sequence ID" value="KAG8063078.1"/>
    <property type="molecule type" value="Genomic_DNA"/>
</dbReference>
<dbReference type="GO" id="GO:0009630">
    <property type="term" value="P:gravitropism"/>
    <property type="evidence" value="ECO:0007669"/>
    <property type="project" value="InterPro"/>
</dbReference>
<name>A0A8J5VY44_ZIZPA</name>
<dbReference type="EMBL" id="JAAALK010000286">
    <property type="protein sequence ID" value="KAG8063079.1"/>
    <property type="molecule type" value="Genomic_DNA"/>
</dbReference>
<accession>A0A8J5VY44</accession>